<dbReference type="InterPro" id="IPR006153">
    <property type="entry name" value="Cation/H_exchanger_TM"/>
</dbReference>
<dbReference type="Pfam" id="PF00999">
    <property type="entry name" value="Na_H_Exchanger"/>
    <property type="match status" value="1"/>
</dbReference>
<sequence>MLVAELWHLDDGSDSEFHQSLGDWININPDLLATVLLPLLIFASAFSSSVHVMQAELWQFLWLALPMALGGAMLSALFLQHALPLGFDWTTSLLLGAIVSATDPIAVVAVLRELGVSEKLGTLIEGESLMNDGSAYVIFTVMLQELQGKERSSGLMVAHGLRLACGGVVLGMAMGALACVALGRVVNDTLTEICIFLVVTYGAWL</sequence>
<dbReference type="InterPro" id="IPR018422">
    <property type="entry name" value="Cation/H_exchanger_CPA1"/>
</dbReference>
<keyword evidence="6" id="KW-0915">Sodium</keyword>
<evidence type="ECO:0000256" key="9">
    <source>
        <dbReference type="ARBA" id="ARBA00023201"/>
    </source>
</evidence>
<feature type="domain" description="Cation/H+ exchanger transmembrane" evidence="11">
    <location>
        <begin position="27"/>
        <end position="203"/>
    </location>
</feature>
<keyword evidence="4 10" id="KW-0812">Transmembrane</keyword>
<accession>A0A835YLK9</accession>
<feature type="transmembrane region" description="Helical" evidence="10">
    <location>
        <begin position="60"/>
        <end position="83"/>
    </location>
</feature>
<evidence type="ECO:0000313" key="12">
    <source>
        <dbReference type="EMBL" id="KAG5175835.1"/>
    </source>
</evidence>
<evidence type="ECO:0000259" key="11">
    <source>
        <dbReference type="Pfam" id="PF00999"/>
    </source>
</evidence>
<comment type="caution">
    <text evidence="12">The sequence shown here is derived from an EMBL/GenBank/DDBJ whole genome shotgun (WGS) entry which is preliminary data.</text>
</comment>
<evidence type="ECO:0000256" key="3">
    <source>
        <dbReference type="ARBA" id="ARBA00022475"/>
    </source>
</evidence>
<dbReference type="Proteomes" id="UP000664859">
    <property type="component" value="Unassembled WGS sequence"/>
</dbReference>
<dbReference type="GO" id="GO:0015385">
    <property type="term" value="F:sodium:proton antiporter activity"/>
    <property type="evidence" value="ECO:0007669"/>
    <property type="project" value="InterPro"/>
</dbReference>
<evidence type="ECO:0000256" key="5">
    <source>
        <dbReference type="ARBA" id="ARBA00022989"/>
    </source>
</evidence>
<feature type="transmembrane region" description="Helical" evidence="10">
    <location>
        <begin position="31"/>
        <end position="53"/>
    </location>
</feature>
<keyword evidence="13" id="KW-1185">Reference proteome</keyword>
<feature type="transmembrane region" description="Helical" evidence="10">
    <location>
        <begin position="89"/>
        <end position="111"/>
    </location>
</feature>
<dbReference type="EMBL" id="JAFCMP010000545">
    <property type="protein sequence ID" value="KAG5175835.1"/>
    <property type="molecule type" value="Genomic_DNA"/>
</dbReference>
<evidence type="ECO:0000256" key="4">
    <source>
        <dbReference type="ARBA" id="ARBA00022692"/>
    </source>
</evidence>
<keyword evidence="8 10" id="KW-0472">Membrane</keyword>
<dbReference type="Gene3D" id="6.10.140.1330">
    <property type="match status" value="1"/>
</dbReference>
<dbReference type="AlphaFoldDB" id="A0A835YLK9"/>
<feature type="non-terminal residue" evidence="12">
    <location>
        <position position="205"/>
    </location>
</feature>
<keyword evidence="9" id="KW-0739">Sodium transport</keyword>
<gene>
    <name evidence="12" type="ORF">JKP88DRAFT_203421</name>
</gene>
<keyword evidence="2" id="KW-0813">Transport</keyword>
<dbReference type="PANTHER" id="PTHR10110">
    <property type="entry name" value="SODIUM/HYDROGEN EXCHANGER"/>
    <property type="match status" value="1"/>
</dbReference>
<dbReference type="GO" id="GO:0015386">
    <property type="term" value="F:potassium:proton antiporter activity"/>
    <property type="evidence" value="ECO:0007669"/>
    <property type="project" value="TreeGrafter"/>
</dbReference>
<reference evidence="12" key="1">
    <citation type="submission" date="2021-02" db="EMBL/GenBank/DDBJ databases">
        <title>First Annotated Genome of the Yellow-green Alga Tribonema minus.</title>
        <authorList>
            <person name="Mahan K.M."/>
        </authorList>
    </citation>
    <scope>NUCLEOTIDE SEQUENCE</scope>
    <source>
        <strain evidence="12">UTEX B ZZ1240</strain>
    </source>
</reference>
<protein>
    <submittedName>
        <fullName evidence="12">Cation/H+ exchanger</fullName>
    </submittedName>
</protein>
<dbReference type="GO" id="GO:0005886">
    <property type="term" value="C:plasma membrane"/>
    <property type="evidence" value="ECO:0007669"/>
    <property type="project" value="UniProtKB-SubCell"/>
</dbReference>
<keyword evidence="3" id="KW-1003">Cell membrane</keyword>
<evidence type="ECO:0000256" key="8">
    <source>
        <dbReference type="ARBA" id="ARBA00023136"/>
    </source>
</evidence>
<dbReference type="GO" id="GO:0051453">
    <property type="term" value="P:regulation of intracellular pH"/>
    <property type="evidence" value="ECO:0007669"/>
    <property type="project" value="TreeGrafter"/>
</dbReference>
<evidence type="ECO:0000256" key="1">
    <source>
        <dbReference type="ARBA" id="ARBA00004651"/>
    </source>
</evidence>
<proteinExistence type="predicted"/>
<dbReference type="GO" id="GO:0098719">
    <property type="term" value="P:sodium ion import across plasma membrane"/>
    <property type="evidence" value="ECO:0007669"/>
    <property type="project" value="TreeGrafter"/>
</dbReference>
<evidence type="ECO:0000256" key="10">
    <source>
        <dbReference type="SAM" id="Phobius"/>
    </source>
</evidence>
<evidence type="ECO:0000313" key="13">
    <source>
        <dbReference type="Proteomes" id="UP000664859"/>
    </source>
</evidence>
<evidence type="ECO:0000256" key="7">
    <source>
        <dbReference type="ARBA" id="ARBA00023065"/>
    </source>
</evidence>
<comment type="subcellular location">
    <subcellularLocation>
        <location evidence="1">Cell membrane</location>
        <topology evidence="1">Multi-pass membrane protein</topology>
    </subcellularLocation>
</comment>
<evidence type="ECO:0000256" key="2">
    <source>
        <dbReference type="ARBA" id="ARBA00022448"/>
    </source>
</evidence>
<organism evidence="12 13">
    <name type="scientific">Tribonema minus</name>
    <dbReference type="NCBI Taxonomy" id="303371"/>
    <lineage>
        <taxon>Eukaryota</taxon>
        <taxon>Sar</taxon>
        <taxon>Stramenopiles</taxon>
        <taxon>Ochrophyta</taxon>
        <taxon>PX clade</taxon>
        <taxon>Xanthophyceae</taxon>
        <taxon>Tribonematales</taxon>
        <taxon>Tribonemataceae</taxon>
        <taxon>Tribonema</taxon>
    </lineage>
</organism>
<dbReference type="PANTHER" id="PTHR10110:SF86">
    <property type="entry name" value="SODIUM_HYDROGEN EXCHANGER 7"/>
    <property type="match status" value="1"/>
</dbReference>
<keyword evidence="7" id="KW-0406">Ion transport</keyword>
<name>A0A835YLK9_9STRA</name>
<keyword evidence="5 10" id="KW-1133">Transmembrane helix</keyword>
<evidence type="ECO:0000256" key="6">
    <source>
        <dbReference type="ARBA" id="ARBA00023053"/>
    </source>
</evidence>
<feature type="transmembrane region" description="Helical" evidence="10">
    <location>
        <begin position="161"/>
        <end position="183"/>
    </location>
</feature>
<dbReference type="OrthoDB" id="441412at2759"/>